<sequence>MMSEAKKKGGAGLRGQSAGETHLCTVGKTGTGLT</sequence>
<dbReference type="EC" id="2.3.3.5" evidence="2"/>
<proteinExistence type="predicted"/>
<keyword evidence="2" id="KW-0012">Acyltransferase</keyword>
<gene>
    <name evidence="2" type="ORF">MNBD_GAMMA01-96</name>
</gene>
<feature type="non-terminal residue" evidence="2">
    <location>
        <position position="34"/>
    </location>
</feature>
<reference evidence="2" key="1">
    <citation type="submission" date="2018-06" db="EMBL/GenBank/DDBJ databases">
        <authorList>
            <person name="Zhirakovskaya E."/>
        </authorList>
    </citation>
    <scope>NUCLEOTIDE SEQUENCE</scope>
</reference>
<organism evidence="2">
    <name type="scientific">hydrothermal vent metagenome</name>
    <dbReference type="NCBI Taxonomy" id="652676"/>
    <lineage>
        <taxon>unclassified sequences</taxon>
        <taxon>metagenomes</taxon>
        <taxon>ecological metagenomes</taxon>
    </lineage>
</organism>
<protein>
    <submittedName>
        <fullName evidence="2">2-methylcitrate synthase</fullName>
        <ecNumber evidence="2">2.3.3.5</ecNumber>
    </submittedName>
</protein>
<dbReference type="AlphaFoldDB" id="A0A3B0VAI5"/>
<feature type="region of interest" description="Disordered" evidence="1">
    <location>
        <begin position="1"/>
        <end position="34"/>
    </location>
</feature>
<name>A0A3B0VAI5_9ZZZZ</name>
<evidence type="ECO:0000256" key="1">
    <source>
        <dbReference type="SAM" id="MobiDB-lite"/>
    </source>
</evidence>
<evidence type="ECO:0000313" key="2">
    <source>
        <dbReference type="EMBL" id="VAW37720.1"/>
    </source>
</evidence>
<accession>A0A3B0VAI5</accession>
<dbReference type="GO" id="GO:0050440">
    <property type="term" value="F:2-methylcitrate synthase activity"/>
    <property type="evidence" value="ECO:0007669"/>
    <property type="project" value="UniProtKB-EC"/>
</dbReference>
<dbReference type="EMBL" id="UOEW01000177">
    <property type="protein sequence ID" value="VAW37720.1"/>
    <property type="molecule type" value="Genomic_DNA"/>
</dbReference>
<keyword evidence="2" id="KW-0808">Transferase</keyword>